<proteinExistence type="predicted"/>
<feature type="domain" description="MIF4G" evidence="5">
    <location>
        <begin position="130"/>
        <end position="268"/>
    </location>
</feature>
<protein>
    <submittedName>
        <fullName evidence="7">CBP80/20-dependent translation initiation factor isoform X3</fullName>
    </submittedName>
</protein>
<dbReference type="GO" id="GO:0003743">
    <property type="term" value="F:translation initiation factor activity"/>
    <property type="evidence" value="ECO:0007669"/>
    <property type="project" value="UniProtKB-KW"/>
</dbReference>
<dbReference type="SUPFAM" id="SSF48371">
    <property type="entry name" value="ARM repeat"/>
    <property type="match status" value="1"/>
</dbReference>
<comment type="subcellular location">
    <subcellularLocation>
        <location evidence="1">Cytoplasm</location>
    </subcellularLocation>
</comment>
<accession>A0ABM4CNS8</accession>
<keyword evidence="7" id="KW-0648">Protein biosynthesis</keyword>
<name>A0ABM4CNS8_HYDVU</name>
<keyword evidence="3" id="KW-0810">Translation regulation</keyword>
<dbReference type="InterPro" id="IPR016024">
    <property type="entry name" value="ARM-type_fold"/>
</dbReference>
<evidence type="ECO:0000259" key="5">
    <source>
        <dbReference type="Pfam" id="PF02854"/>
    </source>
</evidence>
<evidence type="ECO:0000256" key="4">
    <source>
        <dbReference type="SAM" id="MobiDB-lite"/>
    </source>
</evidence>
<dbReference type="RefSeq" id="XP_065663476.1">
    <property type="nucleotide sequence ID" value="XM_065807404.1"/>
</dbReference>
<dbReference type="GeneID" id="100205919"/>
<dbReference type="Gene3D" id="1.25.40.180">
    <property type="match status" value="1"/>
</dbReference>
<gene>
    <name evidence="7" type="primary">LOC100205919</name>
</gene>
<dbReference type="InterPro" id="IPR051367">
    <property type="entry name" value="mRNA_TranslReg/HistoneTransl"/>
</dbReference>
<dbReference type="PANTHER" id="PTHR23254:SF16">
    <property type="entry name" value="CBP80_20-DEPENDENT TRANSLATION INITIATION FACTOR"/>
    <property type="match status" value="1"/>
</dbReference>
<keyword evidence="6" id="KW-1185">Reference proteome</keyword>
<organism evidence="6 7">
    <name type="scientific">Hydra vulgaris</name>
    <name type="common">Hydra</name>
    <name type="synonym">Hydra attenuata</name>
    <dbReference type="NCBI Taxonomy" id="6087"/>
    <lineage>
        <taxon>Eukaryota</taxon>
        <taxon>Metazoa</taxon>
        <taxon>Cnidaria</taxon>
        <taxon>Hydrozoa</taxon>
        <taxon>Hydroidolina</taxon>
        <taxon>Anthoathecata</taxon>
        <taxon>Aplanulata</taxon>
        <taxon>Hydridae</taxon>
        <taxon>Hydra</taxon>
    </lineage>
</organism>
<dbReference type="Proteomes" id="UP001652625">
    <property type="component" value="Chromosome 10"/>
</dbReference>
<keyword evidence="2" id="KW-0963">Cytoplasm</keyword>
<dbReference type="PANTHER" id="PTHR23254">
    <property type="entry name" value="EIF4G DOMAIN PROTEIN"/>
    <property type="match status" value="1"/>
</dbReference>
<evidence type="ECO:0000313" key="7">
    <source>
        <dbReference type="RefSeq" id="XP_065663476.1"/>
    </source>
</evidence>
<evidence type="ECO:0000313" key="6">
    <source>
        <dbReference type="Proteomes" id="UP001652625"/>
    </source>
</evidence>
<dbReference type="Pfam" id="PF02854">
    <property type="entry name" value="MIF4G"/>
    <property type="match status" value="1"/>
</dbReference>
<dbReference type="InterPro" id="IPR003890">
    <property type="entry name" value="MIF4G-like_typ-3"/>
</dbReference>
<sequence length="304" mass="33913">MSDNNSIISAIGRGRGRGRGRGFEPQNGVIFNSQQLAQGSQEFTPPNLSLSQKSVADSSPKISQPLSETMFQNSQQVSKISESKISNSPVISKSTSANNFKPAVTISSLVENIDKLTENEILSTYPSKIDEYKSEGNIEKLVNLLCEKALDQPDLGPTIAKLCNAIWISESLHNLVVNPLMKAIQDKYKKKDVNKRNSFFGLCVLLCELYKLLRSKNLPLKPLTNPVCCLLKELLQSESPSSEDVFYFYQELESVGEIIEKYSPVPLEVLTELSESTTEEHLKGSSRLLLYRCYKTYPEVALNH</sequence>
<evidence type="ECO:0000256" key="2">
    <source>
        <dbReference type="ARBA" id="ARBA00022490"/>
    </source>
</evidence>
<reference evidence="7" key="1">
    <citation type="submission" date="2025-08" db="UniProtKB">
        <authorList>
            <consortium name="RefSeq"/>
        </authorList>
    </citation>
    <scope>IDENTIFICATION</scope>
</reference>
<evidence type="ECO:0000256" key="3">
    <source>
        <dbReference type="ARBA" id="ARBA00022845"/>
    </source>
</evidence>
<evidence type="ECO:0000256" key="1">
    <source>
        <dbReference type="ARBA" id="ARBA00004496"/>
    </source>
</evidence>
<feature type="region of interest" description="Disordered" evidence="4">
    <location>
        <begin position="41"/>
        <end position="61"/>
    </location>
</feature>
<feature type="region of interest" description="Disordered" evidence="4">
    <location>
        <begin position="1"/>
        <end position="26"/>
    </location>
</feature>
<keyword evidence="7" id="KW-0396">Initiation factor</keyword>